<dbReference type="NCBIfam" id="TIGR01484">
    <property type="entry name" value="HAD-SF-IIB"/>
    <property type="match status" value="1"/>
</dbReference>
<evidence type="ECO:0000313" key="54">
    <source>
        <dbReference type="Proteomes" id="UP000365297"/>
    </source>
</evidence>
<dbReference type="EMBL" id="AABGUK010000002">
    <property type="protein sequence ID" value="EAH4241965.1"/>
    <property type="molecule type" value="Genomic_DNA"/>
</dbReference>
<evidence type="ECO:0000313" key="60">
    <source>
        <dbReference type="Proteomes" id="UP000410967"/>
    </source>
</evidence>
<evidence type="ECO:0000313" key="3">
    <source>
        <dbReference type="EMBL" id="EAC6548165.1"/>
    </source>
</evidence>
<dbReference type="PROSITE" id="PS01228">
    <property type="entry name" value="COF_1"/>
    <property type="match status" value="1"/>
</dbReference>
<dbReference type="Proteomes" id="UP000481141">
    <property type="component" value="Unassembled WGS sequence"/>
</dbReference>
<dbReference type="EMBL" id="DAAJFY010000008">
    <property type="protein sequence ID" value="HAC0275974.1"/>
    <property type="molecule type" value="Genomic_DNA"/>
</dbReference>
<dbReference type="EMBL" id="AANDSR010000006">
    <property type="protein sequence ID" value="EDN9836952.1"/>
    <property type="molecule type" value="Genomic_DNA"/>
</dbReference>
<dbReference type="EMBL" id="AAALRN010000009">
    <property type="protein sequence ID" value="EAD1186371.1"/>
    <property type="molecule type" value="Genomic_DNA"/>
</dbReference>
<dbReference type="PANTHER" id="PTHR10000:SF25">
    <property type="entry name" value="PHOSPHATASE YKRA-RELATED"/>
    <property type="match status" value="1"/>
</dbReference>
<evidence type="ECO:0000313" key="20">
    <source>
        <dbReference type="EMBL" id="EAG6169810.1"/>
    </source>
</evidence>
<evidence type="ECO:0000313" key="80">
    <source>
        <dbReference type="Proteomes" id="UP000843775"/>
    </source>
</evidence>
<evidence type="ECO:0000313" key="69">
    <source>
        <dbReference type="Proteomes" id="UP000525850"/>
    </source>
</evidence>
<protein>
    <submittedName>
        <fullName evidence="31 41">Hydrolase</fullName>
    </submittedName>
    <submittedName>
        <fullName evidence="42">Phosphatase YwpJ</fullName>
        <ecNumber evidence="42">3.1.3.-</ecNumber>
    </submittedName>
</protein>
<dbReference type="EMBL" id="AABBYJ010000004">
    <property type="protein sequence ID" value="EAG4331343.1"/>
    <property type="molecule type" value="Genomic_DNA"/>
</dbReference>
<dbReference type="Gene3D" id="3.30.1240.10">
    <property type="match status" value="1"/>
</dbReference>
<evidence type="ECO:0000313" key="32">
    <source>
        <dbReference type="EMBL" id="ECY9784101.1"/>
    </source>
</evidence>
<evidence type="ECO:0000313" key="15">
    <source>
        <dbReference type="EMBL" id="EAG2246783.1"/>
    </source>
</evidence>
<evidence type="ECO:0000313" key="70">
    <source>
        <dbReference type="Proteomes" id="UP000527632"/>
    </source>
</evidence>
<dbReference type="Proteomes" id="UP000379076">
    <property type="component" value="Unassembled WGS sequence"/>
</dbReference>
<dbReference type="Proteomes" id="UP000489121">
    <property type="component" value="Unassembled WGS sequence"/>
</dbReference>
<dbReference type="GO" id="GO:0016791">
    <property type="term" value="F:phosphatase activity"/>
    <property type="evidence" value="ECO:0007669"/>
    <property type="project" value="UniProtKB-ARBA"/>
</dbReference>
<proteinExistence type="predicted"/>
<evidence type="ECO:0000313" key="38">
    <source>
        <dbReference type="EMBL" id="HAC0275974.1"/>
    </source>
</evidence>
<evidence type="ECO:0000313" key="75">
    <source>
        <dbReference type="Proteomes" id="UP000546397"/>
    </source>
</evidence>
<evidence type="ECO:0000313" key="73">
    <source>
        <dbReference type="Proteomes" id="UP000533021"/>
    </source>
</evidence>
<evidence type="ECO:0000313" key="67">
    <source>
        <dbReference type="Proteomes" id="UP000481141"/>
    </source>
</evidence>
<dbReference type="EMBL" id="DABJAN010000002">
    <property type="protein sequence ID" value="HAJ9592727.1"/>
    <property type="molecule type" value="Genomic_DNA"/>
</dbReference>
<dbReference type="EMBL" id="AABBAW010000010">
    <property type="protein sequence ID" value="EAG2516412.1"/>
    <property type="molecule type" value="Genomic_DNA"/>
</dbReference>
<evidence type="ECO:0000313" key="59">
    <source>
        <dbReference type="Proteomes" id="UP000403352"/>
    </source>
</evidence>
<dbReference type="EC" id="3.1.3.-" evidence="42"/>
<evidence type="ECO:0000313" key="55">
    <source>
        <dbReference type="Proteomes" id="UP000376505"/>
    </source>
</evidence>
<evidence type="ECO:0000313" key="53">
    <source>
        <dbReference type="Proteomes" id="UP000364988"/>
    </source>
</evidence>
<dbReference type="SFLD" id="SFLDS00003">
    <property type="entry name" value="Haloacid_Dehalogenase"/>
    <property type="match status" value="1"/>
</dbReference>
<dbReference type="Proteomes" id="UP000354255">
    <property type="component" value="Unassembled WGS sequence"/>
</dbReference>
<evidence type="ECO:0000313" key="51">
    <source>
        <dbReference type="Proteomes" id="UP000354255"/>
    </source>
</evidence>
<reference evidence="78 79" key="3">
    <citation type="journal article" date="2018" name="Genome Biol.">
        <title>SKESA: strategic k-mer extension for scrupulous assemblies.</title>
        <authorList>
            <person name="Souvorov A."/>
            <person name="Agarwala R."/>
            <person name="Lipman D.J."/>
        </authorList>
    </citation>
    <scope>NUCLEOTIDE SEQUENCE [LARGE SCALE GENOMIC DNA]</scope>
    <source>
        <strain evidence="40">2017-325981-023-01</strain>
        <strain evidence="36 81">CFIAFB20100120</strain>
        <strain evidence="38">CFIAFB20170037</strain>
        <strain evidence="37 78">CFIAFB20170045</strain>
        <strain evidence="39 80">DMG1500109</strain>
    </source>
</reference>
<reference evidence="36" key="8">
    <citation type="submission" date="2020-01" db="EMBL/GenBank/DDBJ databases">
        <authorList>
            <consortium name="NCBI Pathogen Detection Project"/>
        </authorList>
    </citation>
    <scope>NUCLEOTIDE SEQUENCE</scope>
    <source>
        <strain evidence="40">2017-325981-023-01</strain>
        <strain evidence="36">CFIAFB20100120</strain>
        <strain evidence="38">CFIAFB20170037</strain>
        <strain evidence="37">CFIAFB20170045</strain>
        <strain evidence="39">DMG1500109</strain>
    </source>
</reference>
<dbReference type="Proteomes" id="UP000398321">
    <property type="component" value="Unassembled WGS sequence"/>
</dbReference>
<dbReference type="EMBL" id="AABBHO010000010">
    <property type="protein sequence ID" value="EAG2996645.1"/>
    <property type="molecule type" value="Genomic_DNA"/>
</dbReference>
<evidence type="ECO:0000313" key="12">
    <source>
        <dbReference type="EMBL" id="EAG0868216.1"/>
    </source>
</evidence>
<evidence type="ECO:0000313" key="39">
    <source>
        <dbReference type="EMBL" id="HAC1755205.1"/>
    </source>
</evidence>
<evidence type="ECO:0000313" key="1">
    <source>
        <dbReference type="EMBL" id="EAC4553656.1"/>
    </source>
</evidence>
<dbReference type="Proteomes" id="UP000528151">
    <property type="component" value="Unassembled WGS sequence"/>
</dbReference>
<evidence type="ECO:0000313" key="68">
    <source>
        <dbReference type="Proteomes" id="UP000489121"/>
    </source>
</evidence>
<dbReference type="Proteomes" id="UP000331186">
    <property type="component" value="Unassembled WGS sequence"/>
</dbReference>
<evidence type="ECO:0000313" key="33">
    <source>
        <dbReference type="EMBL" id="EDN7715559.1"/>
    </source>
</evidence>
<reference evidence="72 73" key="6">
    <citation type="submission" date="2019-04" db="EMBL/GenBank/DDBJ databases">
        <authorList>
            <person name="Ashton P.M."/>
            <person name="Dallman T."/>
            <person name="Nair S."/>
            <person name="De Pinna E."/>
            <person name="Peters T."/>
            <person name="Grant K."/>
        </authorList>
    </citation>
    <scope>NUCLEOTIDE SEQUENCE [LARGE SCALE GENOMIC DNA]</scope>
    <source>
        <strain evidence="22 73">282333</strain>
        <strain evidence="23 72">282352</strain>
        <strain evidence="21 75">289003</strain>
        <strain evidence="11">RL15000286</strain>
    </source>
</reference>
<evidence type="ECO:0000313" key="9">
    <source>
        <dbReference type="EMBL" id="EAE1337902.1"/>
    </source>
</evidence>
<dbReference type="Proteomes" id="UP000272537">
    <property type="component" value="Unassembled WGS sequence"/>
</dbReference>
<evidence type="ECO:0000313" key="76">
    <source>
        <dbReference type="Proteomes" id="UP000549379"/>
    </source>
</evidence>
<dbReference type="InterPro" id="IPR000150">
    <property type="entry name" value="Cof"/>
</dbReference>
<evidence type="ECO:0000313" key="72">
    <source>
        <dbReference type="Proteomes" id="UP000530452"/>
    </source>
</evidence>
<evidence type="ECO:0000313" key="21">
    <source>
        <dbReference type="EMBL" id="EAG9520818.1"/>
    </source>
</evidence>
<dbReference type="Proteomes" id="UP000841146">
    <property type="component" value="Unassembled WGS sequence"/>
</dbReference>
<dbReference type="Proteomes" id="UP000336166">
    <property type="component" value="Unassembled WGS sequence"/>
</dbReference>
<evidence type="ECO:0000313" key="61">
    <source>
        <dbReference type="Proteomes" id="UP000423131"/>
    </source>
</evidence>
<dbReference type="InterPro" id="IPR036412">
    <property type="entry name" value="HAD-like_sf"/>
</dbReference>
<evidence type="ECO:0000313" key="28">
    <source>
        <dbReference type="EMBL" id="ECB9514215.1"/>
    </source>
</evidence>
<evidence type="ECO:0000313" key="57">
    <source>
        <dbReference type="Proteomes" id="UP000389283"/>
    </source>
</evidence>
<dbReference type="Proteomes" id="UP000540117">
    <property type="component" value="Unassembled WGS sequence"/>
</dbReference>
<dbReference type="Proteomes" id="UP000365297">
    <property type="component" value="Unassembled WGS sequence"/>
</dbReference>
<evidence type="ECO:0000313" key="48">
    <source>
        <dbReference type="Proteomes" id="UP000344343"/>
    </source>
</evidence>
<evidence type="ECO:0000313" key="18">
    <source>
        <dbReference type="EMBL" id="EAG4331343.1"/>
    </source>
</evidence>
<dbReference type="Proteomes" id="UP000533021">
    <property type="component" value="Unassembled WGS sequence"/>
</dbReference>
<evidence type="ECO:0000313" key="82">
    <source>
        <dbReference type="Proteomes" id="UP000852906"/>
    </source>
</evidence>
<evidence type="ECO:0000313" key="79">
    <source>
        <dbReference type="Proteomes" id="UP000843503"/>
    </source>
</evidence>
<dbReference type="EMBL" id="AAAMZD010000004">
    <property type="protein sequence ID" value="EAD3793190.1"/>
    <property type="molecule type" value="Genomic_DNA"/>
</dbReference>
<dbReference type="Proteomes" id="UP000455569">
    <property type="component" value="Unassembled WGS sequence"/>
</dbReference>
<keyword evidence="31" id="KW-0378">Hydrolase</keyword>
<dbReference type="Proteomes" id="UP000843503">
    <property type="component" value="Unassembled WGS sequence"/>
</dbReference>
<evidence type="ECO:0000313" key="19">
    <source>
        <dbReference type="EMBL" id="EAG4463460.1"/>
    </source>
</evidence>
<dbReference type="Proteomes" id="UP000478682">
    <property type="component" value="Unassembled WGS sequence"/>
</dbReference>
<reference evidence="44 48" key="5">
    <citation type="submission" date="2019-02" db="EMBL/GenBank/DDBJ databases">
        <authorList>
            <consortium name="GenomeTrakr: Next Generation Sequencing Network for Food Pathogen Tracability"/>
        </authorList>
    </citation>
    <scope>NUCLEOTIDE SEQUENCE [LARGE SCALE GENOMIC DNA]</scope>
    <source>
        <strain evidence="17 76">10B02965A-1</strain>
        <strain evidence="19 71">CFSAN063727</strain>
        <strain evidence="33 63">CFSAN102901</strain>
        <strain evidence="9 56">FDA00006494</strain>
        <strain evidence="2 54">FDA00007096</strain>
        <strain evidence="5 59">FDA00008584</strain>
        <strain evidence="15">FDA00011243</strain>
        <strain evidence="3 44">FDA00013332</strain>
        <strain evidence="8 48">FDA00013853</strain>
        <strain evidence="27 61">FDA00014336</strain>
        <strain evidence="29 57">FDA00014370</strain>
        <strain evidence="28 58">FDA00014392</strain>
        <strain evidence="35">FDA00015054</strain>
        <strain evidence="18 74">FDA1005580-S054-001</strain>
        <strain evidence="66">FDA1090798-S029-001</strain>
        <strain evidence="67">FDA956581-098-004</strain>
        <strain evidence="16 69">FDA960927-006-004</strain>
        <strain evidence="20 77">FLAG-38921</strain>
        <strain evidence="30 62">FLAG-51482A</strain>
        <strain evidence="14 46">FLAG-54356</strain>
        <strain evidence="7 55">FSIS31901579</strain>
        <strain evidence="24 70">LS1344</strain>
        <strain evidence="34 64">OSF101448</strain>
        <strain evidence="6 49">VA-WGS-00405</strain>
    </source>
</reference>
<dbReference type="GO" id="GO:0000287">
    <property type="term" value="F:magnesium ion binding"/>
    <property type="evidence" value="ECO:0007669"/>
    <property type="project" value="TreeGrafter"/>
</dbReference>
<evidence type="ECO:0000313" key="46">
    <source>
        <dbReference type="Proteomes" id="UP000337746"/>
    </source>
</evidence>
<dbReference type="Proteomes" id="UP000403352">
    <property type="component" value="Unassembled WGS sequence"/>
</dbReference>
<evidence type="ECO:0000313" key="44">
    <source>
        <dbReference type="Proteomes" id="UP000331186"/>
    </source>
</evidence>
<dbReference type="EMBL" id="AABCVX010000004">
    <property type="protein sequence ID" value="EAG6169810.1"/>
    <property type="molecule type" value="Genomic_DNA"/>
</dbReference>
<evidence type="ECO:0000313" key="30">
    <source>
        <dbReference type="EMBL" id="ECX6925897.1"/>
    </source>
</evidence>
<evidence type="ECO:0000313" key="81">
    <source>
        <dbReference type="Proteomes" id="UP000844415"/>
    </source>
</evidence>
<evidence type="ECO:0000313" key="50">
    <source>
        <dbReference type="Proteomes" id="UP000350032"/>
    </source>
</evidence>
<dbReference type="EMBL" id="AAANYR010000011">
    <property type="protein sequence ID" value="EAD5787877.1"/>
    <property type="molecule type" value="Genomic_DNA"/>
</dbReference>
<dbReference type="EMBL" id="AALAQH010000011">
    <property type="protein sequence ID" value="ECX6925897.1"/>
    <property type="molecule type" value="Genomic_DNA"/>
</dbReference>
<dbReference type="EMBL" id="AACKDQ010000013">
    <property type="protein sequence ID" value="EAK9316910.1"/>
    <property type="molecule type" value="Genomic_DNA"/>
</dbReference>
<evidence type="ECO:0000313" key="27">
    <source>
        <dbReference type="EMBL" id="ECB9474764.1"/>
    </source>
</evidence>
<evidence type="ECO:0000313" key="4">
    <source>
        <dbReference type="EMBL" id="EAC9041425.1"/>
    </source>
</evidence>
<dbReference type="Proteomes" id="UP000566721">
    <property type="component" value="Unassembled WGS sequence"/>
</dbReference>
<evidence type="ECO:0000313" key="2">
    <source>
        <dbReference type="EMBL" id="EAC5551761.1"/>
    </source>
</evidence>
<evidence type="ECO:0000313" key="40">
    <source>
        <dbReference type="EMBL" id="HAJ9592727.1"/>
    </source>
</evidence>
<dbReference type="Proteomes" id="UP000427828">
    <property type="component" value="Unassembled WGS sequence"/>
</dbReference>
<name>A0A0B8QW12_LISMN</name>
<dbReference type="EMBL" id="DAAJZA010000006">
    <property type="protein sequence ID" value="HAC1755205.1"/>
    <property type="molecule type" value="Genomic_DNA"/>
</dbReference>
<reference evidence="42 43" key="2">
    <citation type="journal article" date="2018" name="BMC Genomics">
        <title>Genes significantly associated with lineage II food isolates of Listeria monocytogenes.</title>
        <authorList>
            <person name="Pirone-Davies C."/>
            <person name="Chen Y."/>
            <person name="Pightling A."/>
            <person name="Ryan G."/>
            <person name="Wang Y."/>
            <person name="Yao K."/>
            <person name="Hoffmann M."/>
            <person name="Allard M.W."/>
        </authorList>
    </citation>
    <scope>NUCLEOTIDE SEQUENCE [LARGE SCALE GENOMIC DNA]</scope>
    <source>
        <strain evidence="42 43">PNUSAL000550</strain>
    </source>
</reference>
<evidence type="ECO:0000313" key="64">
    <source>
        <dbReference type="Proteomes" id="UP000467347"/>
    </source>
</evidence>
<evidence type="ECO:0000313" key="31">
    <source>
        <dbReference type="EMBL" id="ECY6545602.1"/>
    </source>
</evidence>
<dbReference type="EMBL" id="AABAWE010000011">
    <property type="protein sequence ID" value="EAG2088594.1"/>
    <property type="molecule type" value="Genomic_DNA"/>
</dbReference>
<evidence type="ECO:0000313" key="37">
    <source>
        <dbReference type="EMBL" id="HAC0013514.1"/>
    </source>
</evidence>
<dbReference type="AlphaFoldDB" id="A0A0B8QW12"/>
<dbReference type="EMBL" id="AAAIXK010000009">
    <property type="protein sequence ID" value="EAC5551761.1"/>
    <property type="molecule type" value="Genomic_DNA"/>
</dbReference>
<evidence type="ECO:0000313" key="45">
    <source>
        <dbReference type="Proteomes" id="UP000336166"/>
    </source>
</evidence>
<evidence type="ECO:0000313" key="49">
    <source>
        <dbReference type="Proteomes" id="UP000345329"/>
    </source>
</evidence>
<dbReference type="KEGG" id="lmok:CQ02_11895"/>
<dbReference type="Proteomes" id="UP000842809">
    <property type="component" value="Unassembled WGS sequence"/>
</dbReference>
<evidence type="ECO:0000313" key="42">
    <source>
        <dbReference type="EMBL" id="RKA07448.1"/>
    </source>
</evidence>
<dbReference type="Proteomes" id="UP000852906">
    <property type="component" value="Unassembled WGS sequence"/>
</dbReference>
<evidence type="ECO:0000313" key="43">
    <source>
        <dbReference type="Proteomes" id="UP000272537"/>
    </source>
</evidence>
<dbReference type="Proteomes" id="UP000467347">
    <property type="component" value="Unassembled WGS sequence"/>
</dbReference>
<dbReference type="SUPFAM" id="SSF56784">
    <property type="entry name" value="HAD-like"/>
    <property type="match status" value="1"/>
</dbReference>
<dbReference type="Proteomes" id="UP000393182">
    <property type="component" value="Unassembled WGS sequence"/>
</dbReference>
<evidence type="ECO:0000313" key="62">
    <source>
        <dbReference type="Proteomes" id="UP000427828"/>
    </source>
</evidence>
<evidence type="ECO:0000313" key="47">
    <source>
        <dbReference type="Proteomes" id="UP000339309"/>
    </source>
</evidence>
<evidence type="ECO:0000313" key="74">
    <source>
        <dbReference type="Proteomes" id="UP000540117"/>
    </source>
</evidence>
<dbReference type="Pfam" id="PF08282">
    <property type="entry name" value="Hydrolase_3"/>
    <property type="match status" value="1"/>
</dbReference>
<dbReference type="EMBL" id="AAASLB010000004">
    <property type="protein sequence ID" value="EAE4941970.1"/>
    <property type="molecule type" value="Genomic_DNA"/>
</dbReference>
<dbReference type="SFLD" id="SFLDG01140">
    <property type="entry name" value="C2.B:_Phosphomannomutase_and_P"/>
    <property type="match status" value="1"/>
</dbReference>
<evidence type="ECO:0000313" key="17">
    <source>
        <dbReference type="EMBL" id="EAG2996645.1"/>
    </source>
</evidence>
<dbReference type="EMBL" id="AALGDA010000070">
    <property type="protein sequence ID" value="ECY9784101.1"/>
    <property type="molecule type" value="Genomic_DNA"/>
</dbReference>
<dbReference type="GO" id="GO:0005829">
    <property type="term" value="C:cytosol"/>
    <property type="evidence" value="ECO:0007669"/>
    <property type="project" value="TreeGrafter"/>
</dbReference>
<reference evidence="41 82" key="1">
    <citation type="submission" date="2016-09" db="EMBL/GenBank/DDBJ databases">
        <title>100K Listeria isolates.</title>
        <authorList>
            <person name="Chen P."/>
            <person name="Weimer B.C."/>
            <person name="Kong N."/>
            <person name="Huang B."/>
        </authorList>
    </citation>
    <scope>NUCLEOTIDE SEQUENCE [LARGE SCALE GENOMIC DNA]</scope>
    <source>
        <strain evidence="41 82">BCW_2383</strain>
    </source>
</reference>
<dbReference type="Proteomes" id="UP000358545">
    <property type="component" value="Unassembled WGS sequence"/>
</dbReference>
<dbReference type="EMBL" id="AAAKQF010000013">
    <property type="protein sequence ID" value="EAC9041425.1"/>
    <property type="molecule type" value="Genomic_DNA"/>
</dbReference>
<reference evidence="45 47" key="4">
    <citation type="submission" date="2018-06" db="EMBL/GenBank/DDBJ databases">
        <authorList>
            <consortium name="PulseNet: The National Subtyping Network for Foodborne Disease Surveillance"/>
            <person name="Tarr C.L."/>
            <person name="Trees E."/>
            <person name="Katz L.S."/>
            <person name="Carleton-Romer H.A."/>
            <person name="Stroika S."/>
            <person name="Kucerova Z."/>
            <person name="Roache K.F."/>
            <person name="Sabol A.L."/>
            <person name="Besser J."/>
            <person name="Gerner-Smidt P."/>
        </authorList>
    </citation>
    <scope>NUCLEOTIDE SEQUENCE [LARGE SCALE GENOMIC DNA]</scope>
    <source>
        <strain evidence="1 47">2015L-6227</strain>
        <strain evidence="10 45">PNUSAL000134</strain>
        <strain evidence="4 51">PNUSAL000910</strain>
        <strain evidence="12 52">PNUSAL002180</strain>
        <strain evidence="13 65">PNUSAL002298</strain>
        <strain evidence="25 50">PNUSAL004402</strain>
        <strain evidence="32 68">PNUSAL005692</strain>
    </source>
</reference>
<dbReference type="EMBL" id="AACJYH010000013">
    <property type="protein sequence ID" value="EAK8898876.1"/>
    <property type="molecule type" value="Genomic_DNA"/>
</dbReference>
<dbReference type="EMBL" id="AAIAJJ010000009">
    <property type="protein sequence ID" value="ECC1558019.1"/>
    <property type="molecule type" value="Genomic_DNA"/>
</dbReference>
<dbReference type="EMBL" id="AAHZFN010000020">
    <property type="protein sequence ID" value="ECB9474764.1"/>
    <property type="molecule type" value="Genomic_DNA"/>
</dbReference>
<evidence type="ECO:0000313" key="52">
    <source>
        <dbReference type="Proteomes" id="UP000358545"/>
    </source>
</evidence>
<dbReference type="InterPro" id="IPR006379">
    <property type="entry name" value="HAD-SF_hydro_IIB"/>
</dbReference>
<dbReference type="Proteomes" id="UP000546397">
    <property type="component" value="Unassembled WGS sequence"/>
</dbReference>
<evidence type="ECO:0000313" key="77">
    <source>
        <dbReference type="Proteomes" id="UP000566721"/>
    </source>
</evidence>
<dbReference type="Proteomes" id="UP000364988">
    <property type="component" value="Unassembled WGS sequence"/>
</dbReference>
<evidence type="ECO:0000313" key="7">
    <source>
        <dbReference type="EMBL" id="EAD5774241.1"/>
    </source>
</evidence>
<evidence type="ECO:0000313" key="8">
    <source>
        <dbReference type="EMBL" id="EAD5787877.1"/>
    </source>
</evidence>
<evidence type="ECO:0000313" key="13">
    <source>
        <dbReference type="EMBL" id="EAG1894528.1"/>
    </source>
</evidence>
<dbReference type="EMBL" id="QXLS01000004">
    <property type="protein sequence ID" value="RKA07448.1"/>
    <property type="molecule type" value="Genomic_DNA"/>
</dbReference>
<evidence type="ECO:0000313" key="71">
    <source>
        <dbReference type="Proteomes" id="UP000528151"/>
    </source>
</evidence>
<evidence type="ECO:0000313" key="63">
    <source>
        <dbReference type="Proteomes" id="UP000455569"/>
    </source>
</evidence>
<dbReference type="Proteomes" id="UP000339309">
    <property type="component" value="Unassembled WGS sequence"/>
</dbReference>
<dbReference type="EMBL" id="AALEDS010000023">
    <property type="protein sequence ID" value="ECY6545602.1"/>
    <property type="molecule type" value="Genomic_DNA"/>
</dbReference>
<evidence type="ECO:0000313" key="16">
    <source>
        <dbReference type="EMBL" id="EAG2516412.1"/>
    </source>
</evidence>
<dbReference type="Proteomes" id="UP000530452">
    <property type="component" value="Unassembled WGS sequence"/>
</dbReference>
<evidence type="ECO:0000313" key="34">
    <source>
        <dbReference type="EMBL" id="EDN9836952.1"/>
    </source>
</evidence>
<evidence type="ECO:0000313" key="5">
    <source>
        <dbReference type="EMBL" id="EAD1186371.1"/>
    </source>
</evidence>
<dbReference type="EMBL" id="AABGHY010000014">
    <property type="protein sequence ID" value="EAH3295662.1"/>
    <property type="molecule type" value="Genomic_DNA"/>
</dbReference>
<dbReference type="EMBL" id="AANPAU010000010">
    <property type="protein sequence ID" value="EDP8515079.1"/>
    <property type="molecule type" value="Genomic_DNA"/>
</dbReference>
<dbReference type="EMBL" id="AABEMN010000023">
    <property type="protein sequence ID" value="EAG9520818.1"/>
    <property type="molecule type" value="Genomic_DNA"/>
</dbReference>
<evidence type="ECO:0000313" key="25">
    <source>
        <dbReference type="EMBL" id="EAK8898876.1"/>
    </source>
</evidence>
<dbReference type="NCBIfam" id="TIGR00099">
    <property type="entry name" value="Cof-subfamily"/>
    <property type="match status" value="1"/>
</dbReference>
<dbReference type="EMBL" id="AAHZFY010000024">
    <property type="protein sequence ID" value="ECB9514215.1"/>
    <property type="molecule type" value="Genomic_DNA"/>
</dbReference>
<dbReference type="EMBL" id="AAAREG010000003">
    <property type="protein sequence ID" value="EAE2353874.1"/>
    <property type="molecule type" value="Genomic_DNA"/>
</dbReference>
<dbReference type="EMBL" id="AABFVG010000013">
    <property type="protein sequence ID" value="EAH2283370.1"/>
    <property type="molecule type" value="Genomic_DNA"/>
</dbReference>
<evidence type="ECO:0000313" key="65">
    <source>
        <dbReference type="Proteomes" id="UP000478682"/>
    </source>
</evidence>
<dbReference type="EMBL" id="DAAIJL010000009">
    <property type="protein sequence ID" value="HAB8557703.1"/>
    <property type="molecule type" value="Genomic_DNA"/>
</dbReference>
<dbReference type="EMBL" id="MJTJ01000001">
    <property type="protein sequence ID" value="OET53136.1"/>
    <property type="molecule type" value="Genomic_DNA"/>
</dbReference>
<evidence type="ECO:0000313" key="11">
    <source>
        <dbReference type="EMBL" id="EAE4941970.1"/>
    </source>
</evidence>
<dbReference type="Proteomes" id="UP000527632">
    <property type="component" value="Unassembled WGS sequence"/>
</dbReference>
<dbReference type="EMBL" id="AAAIKW010000014">
    <property type="protein sequence ID" value="EAC4553656.1"/>
    <property type="molecule type" value="Genomic_DNA"/>
</dbReference>
<dbReference type="Proteomes" id="UP000344343">
    <property type="component" value="Unassembled WGS sequence"/>
</dbReference>
<evidence type="ECO:0000313" key="26">
    <source>
        <dbReference type="EMBL" id="EAK9316910.1"/>
    </source>
</evidence>
<dbReference type="Proteomes" id="UP000345329">
    <property type="component" value="Unassembled WGS sequence"/>
</dbReference>
<dbReference type="EMBL" id="AABBZO010000021">
    <property type="protein sequence ID" value="EAG4463460.1"/>
    <property type="molecule type" value="Genomic_DNA"/>
</dbReference>
<evidence type="ECO:0000313" key="35">
    <source>
        <dbReference type="EMBL" id="EDP8515079.1"/>
    </source>
</evidence>
<dbReference type="EMBL" id="AABAYG010000009">
    <property type="protein sequence ID" value="EAG2246783.1"/>
    <property type="molecule type" value="Genomic_DNA"/>
</dbReference>
<dbReference type="PANTHER" id="PTHR10000">
    <property type="entry name" value="PHOSPHOSERINE PHOSPHATASE"/>
    <property type="match status" value="1"/>
</dbReference>
<dbReference type="Proteomes" id="UP000423131">
    <property type="component" value="Unassembled WGS sequence"/>
</dbReference>
<comment type="caution">
    <text evidence="31">The sequence shown here is derived from an EMBL/GenBank/DDBJ whole genome shotgun (WGS) entry which is preliminary data.</text>
</comment>
<evidence type="ECO:0000313" key="22">
    <source>
        <dbReference type="EMBL" id="EAH2283370.1"/>
    </source>
</evidence>
<dbReference type="Proteomes" id="UP000478704">
    <property type="component" value="Unassembled WGS sequence"/>
</dbReference>
<evidence type="ECO:0000313" key="29">
    <source>
        <dbReference type="EMBL" id="ECC1558019.1"/>
    </source>
</evidence>
<dbReference type="Proteomes" id="UP000843775">
    <property type="component" value="Unassembled WGS sequence"/>
</dbReference>
<organism evidence="31 53">
    <name type="scientific">Listeria monocytogenes</name>
    <dbReference type="NCBI Taxonomy" id="1639"/>
    <lineage>
        <taxon>Bacteria</taxon>
        <taxon>Bacillati</taxon>
        <taxon>Bacillota</taxon>
        <taxon>Bacilli</taxon>
        <taxon>Bacillales</taxon>
        <taxon>Listeriaceae</taxon>
        <taxon>Listeria</taxon>
    </lineage>
</organism>
<evidence type="ECO:0000313" key="41">
    <source>
        <dbReference type="EMBL" id="OET53136.1"/>
    </source>
</evidence>
<dbReference type="EMBL" id="AAANYN010000010">
    <property type="protein sequence ID" value="EAD5774241.1"/>
    <property type="molecule type" value="Genomic_DNA"/>
</dbReference>
<dbReference type="Proteomes" id="UP000525850">
    <property type="component" value="Unassembled WGS sequence"/>
</dbReference>
<evidence type="ECO:0000313" key="24">
    <source>
        <dbReference type="EMBL" id="EAH4241965.1"/>
    </source>
</evidence>
<accession>A0A0B8QW12</accession>
<dbReference type="EMBL" id="AAAQQZ010000002">
    <property type="protein sequence ID" value="EAE1337902.1"/>
    <property type="molecule type" value="Genomic_DNA"/>
</dbReference>
<reference evidence="31 53" key="7">
    <citation type="submission" date="2019-09" db="EMBL/GenBank/DDBJ databases">
        <authorList>
            <consortium name="GenomeTrakr network: Whole genome sequencing for foodborne pathogen traceback"/>
        </authorList>
    </citation>
    <scope>NUCLEOTIDE SEQUENCE [LARGE SCALE GENOMIC DNA]</scope>
    <source>
        <strain evidence="31 53">FLAG-55987</strain>
        <strain evidence="26 60">PHLUSALM00088</strain>
    </source>
</reference>
<dbReference type="EMBL" id="AABAGT010000022">
    <property type="protein sequence ID" value="EAG0868216.1"/>
    <property type="molecule type" value="Genomic_DNA"/>
</dbReference>
<dbReference type="Proteomes" id="UP000844415">
    <property type="component" value="Unassembled WGS sequence"/>
</dbReference>
<evidence type="ECO:0000313" key="58">
    <source>
        <dbReference type="Proteomes" id="UP000398321"/>
    </source>
</evidence>
<dbReference type="Proteomes" id="UP000337746">
    <property type="component" value="Unassembled WGS sequence"/>
</dbReference>
<sequence>MTKKIVFVDVDGTLVTDDGLVPASAKTAIIKARNNGHQVYLCTGRSKPELYDSILSIGFDGIIGAGGGYIEVDDEIIYHKKVANEDVVHMVDFFHEKNLDFYLESNGGLFASENLEAHLDSLVYGDVENDPIAREKKANNPHPFMTSLTYGETNLYRTDVNKACFLENKNVPFEEIKNEFSGKFEVLHCTVPIFGDDSGELMVPDIHKATAIEFLLAHIGAEKNTTIGIGDGMNDAEMLTYCETGIAMGNAKEELKLLADEVTKSVEEDGLYASFLKHGLL</sequence>
<dbReference type="Proteomes" id="UP000410967">
    <property type="component" value="Unassembled WGS sequence"/>
</dbReference>
<evidence type="ECO:0000313" key="6">
    <source>
        <dbReference type="EMBL" id="EAD3793190.1"/>
    </source>
</evidence>
<gene>
    <name evidence="42" type="primary">ywpj_2</name>
    <name evidence="12" type="ORF">A8L61_13100</name>
    <name evidence="1" type="ORF">ABZ57_14265</name>
    <name evidence="41" type="ORF">AJL21_00065</name>
    <name evidence="9" type="ORF">ART25_03130</name>
    <name evidence="2" type="ORF">ARY78_15115</name>
    <name evidence="16" type="ORF">B1N52_14740</name>
    <name evidence="15" type="ORF">B1S26_15365</name>
    <name evidence="17" type="ORF">B5K54_04980</name>
    <name evidence="13" type="ORF">BB997_13075</name>
    <name evidence="30" type="ORF">BCZ19_14530</name>
    <name evidence="14" type="ORF">BCZ21_15110</name>
    <name evidence="19" type="ORF">CA369_14245</name>
    <name evidence="18" type="ORF">CAV64_08780</name>
    <name evidence="22" type="ORF">D4920_14885</name>
    <name evidence="21" type="ORF">D4B11_13635</name>
    <name evidence="23" type="ORF">D5N24_14740</name>
    <name evidence="25" type="ORF">D7104_14320</name>
    <name evidence="20" type="ORF">DCT16_10480</name>
    <name evidence="3" type="ORF">DU018_07230</name>
    <name evidence="42" type="ORF">DYZ80_01817</name>
    <name evidence="11" type="ORF">E1W56_07990</name>
    <name evidence="24" type="ORF">E5F58_08080</name>
    <name evidence="8" type="ORF">EX365_15035</name>
    <name evidence="7" type="ORF">EXZ73_08080</name>
    <name evidence="31" type="ORF">F6436_14850</name>
    <name evidence="32" type="ORF">F6515_14000</name>
    <name evidence="26" type="ORF">FA835_07255</name>
    <name evidence="28" type="ORF">FLQ97_10730</name>
    <name evidence="27" type="ORF">FLR03_13835</name>
    <name evidence="29" type="ORF">FNX40_14510</name>
    <name evidence="35" type="ORF">G3O21_002532</name>
    <name evidence="39" type="ORF">GI949_09540</name>
    <name evidence="34" type="ORF">GJW51_09815</name>
    <name evidence="33" type="ORF">GQG13_10520</name>
    <name evidence="36" type="ORF">GYS09_10465</name>
    <name evidence="37" type="ORF">GYX23_10995</name>
    <name evidence="38" type="ORF">GYY14_11450</name>
    <name evidence="40" type="ORF">HQN34_000919</name>
    <name evidence="4" type="ORF">KV70_14490</name>
    <name evidence="5" type="ORF">QD52_14885</name>
    <name evidence="6" type="ORF">UI29_10480</name>
    <name evidence="10" type="ORF">Y261_05860</name>
</gene>
<dbReference type="Proteomes" id="UP000549379">
    <property type="component" value="Unassembled WGS sequence"/>
</dbReference>
<evidence type="ECO:0000313" key="56">
    <source>
        <dbReference type="Proteomes" id="UP000379076"/>
    </source>
</evidence>
<dbReference type="Gene3D" id="3.40.50.1000">
    <property type="entry name" value="HAD superfamily/HAD-like"/>
    <property type="match status" value="1"/>
</dbReference>
<dbReference type="Proteomes" id="UP000376505">
    <property type="component" value="Unassembled WGS sequence"/>
</dbReference>
<dbReference type="EMBL" id="AABATR010000008">
    <property type="protein sequence ID" value="EAG1894528.1"/>
    <property type="molecule type" value="Genomic_DNA"/>
</dbReference>
<dbReference type="Proteomes" id="UP000389283">
    <property type="component" value="Unassembled WGS sequence"/>
</dbReference>
<evidence type="ECO:0000313" key="14">
    <source>
        <dbReference type="EMBL" id="EAG2088594.1"/>
    </source>
</evidence>
<dbReference type="InterPro" id="IPR023214">
    <property type="entry name" value="HAD_sf"/>
</dbReference>
<dbReference type="EMBL" id="DAAJCS010000008">
    <property type="protein sequence ID" value="HAC0013514.1"/>
    <property type="molecule type" value="Genomic_DNA"/>
</dbReference>
<evidence type="ECO:0000313" key="78">
    <source>
        <dbReference type="Proteomes" id="UP000841146"/>
    </source>
</evidence>
<dbReference type="EMBL" id="AANCRK010000004">
    <property type="protein sequence ID" value="EDN7715559.1"/>
    <property type="molecule type" value="Genomic_DNA"/>
</dbReference>
<evidence type="ECO:0000313" key="23">
    <source>
        <dbReference type="EMBL" id="EAH3295662.1"/>
    </source>
</evidence>
<dbReference type="RefSeq" id="WP_003727723.1">
    <property type="nucleotide sequence ID" value="NC_021824.1"/>
</dbReference>
<dbReference type="Proteomes" id="UP000350032">
    <property type="component" value="Unassembled WGS sequence"/>
</dbReference>
<dbReference type="EMBL" id="AAAJKI010000013">
    <property type="protein sequence ID" value="EAC6548165.1"/>
    <property type="molecule type" value="Genomic_DNA"/>
</dbReference>
<evidence type="ECO:0000313" key="36">
    <source>
        <dbReference type="EMBL" id="HAB8557703.1"/>
    </source>
</evidence>
<evidence type="ECO:0000313" key="66">
    <source>
        <dbReference type="Proteomes" id="UP000478704"/>
    </source>
</evidence>
<evidence type="ECO:0000313" key="10">
    <source>
        <dbReference type="EMBL" id="EAE2353874.1"/>
    </source>
</evidence>